<evidence type="ECO:0000313" key="2">
    <source>
        <dbReference type="Proteomes" id="UP001060085"/>
    </source>
</evidence>
<organism evidence="1 2">
    <name type="scientific">Catharanthus roseus</name>
    <name type="common">Madagascar periwinkle</name>
    <name type="synonym">Vinca rosea</name>
    <dbReference type="NCBI Taxonomy" id="4058"/>
    <lineage>
        <taxon>Eukaryota</taxon>
        <taxon>Viridiplantae</taxon>
        <taxon>Streptophyta</taxon>
        <taxon>Embryophyta</taxon>
        <taxon>Tracheophyta</taxon>
        <taxon>Spermatophyta</taxon>
        <taxon>Magnoliopsida</taxon>
        <taxon>eudicotyledons</taxon>
        <taxon>Gunneridae</taxon>
        <taxon>Pentapetalae</taxon>
        <taxon>asterids</taxon>
        <taxon>lamiids</taxon>
        <taxon>Gentianales</taxon>
        <taxon>Apocynaceae</taxon>
        <taxon>Rauvolfioideae</taxon>
        <taxon>Vinceae</taxon>
        <taxon>Catharanthinae</taxon>
        <taxon>Catharanthus</taxon>
    </lineage>
</organism>
<accession>A0ACC0AFD3</accession>
<reference evidence="2" key="1">
    <citation type="journal article" date="2023" name="Nat. Plants">
        <title>Single-cell RNA sequencing provides a high-resolution roadmap for understanding the multicellular compartmentation of specialized metabolism.</title>
        <authorList>
            <person name="Sun S."/>
            <person name="Shen X."/>
            <person name="Li Y."/>
            <person name="Li Y."/>
            <person name="Wang S."/>
            <person name="Li R."/>
            <person name="Zhang H."/>
            <person name="Shen G."/>
            <person name="Guo B."/>
            <person name="Wei J."/>
            <person name="Xu J."/>
            <person name="St-Pierre B."/>
            <person name="Chen S."/>
            <person name="Sun C."/>
        </authorList>
    </citation>
    <scope>NUCLEOTIDE SEQUENCE [LARGE SCALE GENOMIC DNA]</scope>
</reference>
<keyword evidence="2" id="KW-1185">Reference proteome</keyword>
<dbReference type="EMBL" id="CM044706">
    <property type="protein sequence ID" value="KAI5659329.1"/>
    <property type="molecule type" value="Genomic_DNA"/>
</dbReference>
<protein>
    <submittedName>
        <fullName evidence="1">Uncharacterized protein</fullName>
    </submittedName>
</protein>
<name>A0ACC0AFD3_CATRO</name>
<dbReference type="Proteomes" id="UP001060085">
    <property type="component" value="Linkage Group LG06"/>
</dbReference>
<evidence type="ECO:0000313" key="1">
    <source>
        <dbReference type="EMBL" id="KAI5659329.1"/>
    </source>
</evidence>
<sequence length="260" mass="29418">MMILVMSRTEQVEFRVALSQLCLEMWRGDIVHRTSRLPLPLPTGLHYDTGTPGDRFFEQMVGAVQPDSSYSTYDLRFESDRGLGEEPDRVRSLHIGGEEDERAYDSGDGDGDDDDDGKDVGDEEQPVSLAPVAPASGSDGRPRHGKGKGFTDSFMSVMSKISGSRNKRPDTARDVLAPTQRKRVKASDWEQRGPAEWAFGSPDMAWTGTYLYPPVYMFNFFINFFYVISQLFISYVKFFYDLLRNANKKLICFIVTIVVY</sequence>
<proteinExistence type="predicted"/>
<comment type="caution">
    <text evidence="1">The sequence shown here is derived from an EMBL/GenBank/DDBJ whole genome shotgun (WGS) entry which is preliminary data.</text>
</comment>
<gene>
    <name evidence="1" type="ORF">M9H77_28122</name>
</gene>